<dbReference type="SMART" id="SM00642">
    <property type="entry name" value="Aamy"/>
    <property type="match status" value="1"/>
</dbReference>
<dbReference type="SUPFAM" id="SSF51445">
    <property type="entry name" value="(Trans)glycosidases"/>
    <property type="match status" value="1"/>
</dbReference>
<dbReference type="PANTHER" id="PTHR43002">
    <property type="entry name" value="GLYCOGEN DEBRANCHING ENZYME"/>
    <property type="match status" value="1"/>
</dbReference>
<feature type="chain" id="PRO_5030763201" evidence="2">
    <location>
        <begin position="19"/>
        <end position="949"/>
    </location>
</feature>
<dbReference type="SUPFAM" id="SSF81296">
    <property type="entry name" value="E set domains"/>
    <property type="match status" value="1"/>
</dbReference>
<dbReference type="InterPro" id="IPR013783">
    <property type="entry name" value="Ig-like_fold"/>
</dbReference>
<proteinExistence type="inferred from homology"/>
<feature type="domain" description="Glycosyl hydrolase family 13 catalytic" evidence="3">
    <location>
        <begin position="396"/>
        <end position="736"/>
    </location>
</feature>
<protein>
    <submittedName>
        <fullName evidence="4">T9SS type A sorting domain-containing protein</fullName>
    </submittedName>
</protein>
<comment type="similarity">
    <text evidence="1">Belongs to the glycosyl hydrolase 13 family.</text>
</comment>
<dbReference type="Pfam" id="PF18962">
    <property type="entry name" value="Por_Secre_tail"/>
    <property type="match status" value="1"/>
</dbReference>
<dbReference type="EMBL" id="DSUJ01000008">
    <property type="protein sequence ID" value="HFI91845.1"/>
    <property type="molecule type" value="Genomic_DNA"/>
</dbReference>
<dbReference type="InterPro" id="IPR017853">
    <property type="entry name" value="GH"/>
</dbReference>
<evidence type="ECO:0000256" key="2">
    <source>
        <dbReference type="SAM" id="SignalP"/>
    </source>
</evidence>
<evidence type="ECO:0000256" key="1">
    <source>
        <dbReference type="ARBA" id="ARBA00008061"/>
    </source>
</evidence>
<dbReference type="Gene3D" id="2.60.40.4070">
    <property type="match status" value="1"/>
</dbReference>
<sequence length="949" mass="108985">MKKLLIFSIIIFSTQIFSQIVVTQPQYPTQIDSIVIFFDATQPGAEELLNYTGTVYAHTGVNTNVGNWQHVIGNWGDNQTQPALTRLGPNLYKLTIGYPRIFYNVTNPSETIYSIALVFRSSDATKQTRPDIFVNLYQPGLTLIVQNPKVSVQFGDPQRSPGFVKEGETVPIDVQAVVIQTRVQSITLSVDGNQVAVSDSARLIYNFVYSDYSVGPHMVKVVGIDTAGTADSTTFMMFVNPPIVNAPIPNGIRPGINYTSPVTATLALFAPYKDFVYVIGDFNDWKVQTNYFMKRHYVNPDSVIWWIELTSLSPAAEYAFQYLVDGKIRTGDPYSQKVLDPWNDQSIPSTTYPNLKPYPFYKTEKIVSILQTAQSQFQWQVLNFQKPPKEKLVIYELLIRDFSTLRNYQFLIDTLSYLKSLGVNAIELMPVMEFSGNLSWGYNPIYHTALDKYYGTPTKLKQFIDLCHQNGIAVILDMVLNHADNLSPLAMVWWNDTLNRPAENNPYLNPVARHPFNVFNDFNHESNATKYFVDRVNEYWLKEFKFDGFRFDLSKGFTQNFTNDVGQWSQYDQSRINILKRMADKIWEVDSTAYVILEHFADNSEETVLANYGMMLWGNLNHDYSEAAMGYQSSLSWGSYKTRGWNYPHLITYMESHDEERLMYKNLVYGNSLGDYNIRNLSIALQRIKLAATFLFPIPGPKMFWQFGELGYDISIDYNGRTGEKPVRWDYLNDLRRKNLYKVFRELIKLKTNYEAFSTTNYTMDTGGYIKKINLYHPTMDVAVIGNFYVGALTPSANFSRTGWWYDFFSGDSINITNPTQPMTLQPGEFHIYTTEKLPTPEPGILLDVEDSEETIPKEFNLEQNYPNPFNPATKIGWQSPVDSHQTIKIYDVLGKEIVTLVDEYMPAGRYEIEFNVARQAGYELSSGVYFYRFTANGFDQTKKMMLLR</sequence>
<accession>A0A7V2ZKZ8</accession>
<gene>
    <name evidence="4" type="ORF">ENS31_10015</name>
</gene>
<dbReference type="CDD" id="cd11350">
    <property type="entry name" value="AmyAc_4"/>
    <property type="match status" value="1"/>
</dbReference>
<evidence type="ECO:0000259" key="3">
    <source>
        <dbReference type="SMART" id="SM00642"/>
    </source>
</evidence>
<dbReference type="InterPro" id="IPR026444">
    <property type="entry name" value="Secre_tail"/>
</dbReference>
<comment type="caution">
    <text evidence="4">The sequence shown here is derived from an EMBL/GenBank/DDBJ whole genome shotgun (WGS) entry which is preliminary data.</text>
</comment>
<feature type="signal peptide" evidence="2">
    <location>
        <begin position="1"/>
        <end position="18"/>
    </location>
</feature>
<dbReference type="Gene3D" id="3.20.20.80">
    <property type="entry name" value="Glycosidases"/>
    <property type="match status" value="1"/>
</dbReference>
<dbReference type="InterPro" id="IPR006047">
    <property type="entry name" value="GH13_cat_dom"/>
</dbReference>
<keyword evidence="2" id="KW-0732">Signal</keyword>
<organism evidence="4">
    <name type="scientific">Ignavibacterium album</name>
    <dbReference type="NCBI Taxonomy" id="591197"/>
    <lineage>
        <taxon>Bacteria</taxon>
        <taxon>Pseudomonadati</taxon>
        <taxon>Ignavibacteriota</taxon>
        <taxon>Ignavibacteria</taxon>
        <taxon>Ignavibacteriales</taxon>
        <taxon>Ignavibacteriaceae</taxon>
        <taxon>Ignavibacterium</taxon>
    </lineage>
</organism>
<dbReference type="Pfam" id="PF00128">
    <property type="entry name" value="Alpha-amylase"/>
    <property type="match status" value="1"/>
</dbReference>
<name>A0A7V2ZKZ8_9BACT</name>
<dbReference type="InterPro" id="IPR014756">
    <property type="entry name" value="Ig_E-set"/>
</dbReference>
<reference evidence="4" key="1">
    <citation type="journal article" date="2020" name="mSystems">
        <title>Genome- and Community-Level Interaction Insights into Carbon Utilization and Element Cycling Functions of Hydrothermarchaeota in Hydrothermal Sediment.</title>
        <authorList>
            <person name="Zhou Z."/>
            <person name="Liu Y."/>
            <person name="Xu W."/>
            <person name="Pan J."/>
            <person name="Luo Z.H."/>
            <person name="Li M."/>
        </authorList>
    </citation>
    <scope>NUCLEOTIDE SEQUENCE [LARGE SCALE GENOMIC DNA]</scope>
    <source>
        <strain evidence="4">SpSt-479</strain>
    </source>
</reference>
<dbReference type="Gene3D" id="2.60.40.10">
    <property type="entry name" value="Immunoglobulins"/>
    <property type="match status" value="1"/>
</dbReference>
<dbReference type="GO" id="GO:0005975">
    <property type="term" value="P:carbohydrate metabolic process"/>
    <property type="evidence" value="ECO:0007669"/>
    <property type="project" value="InterPro"/>
</dbReference>
<dbReference type="AlphaFoldDB" id="A0A7V2ZKZ8"/>
<evidence type="ECO:0000313" key="4">
    <source>
        <dbReference type="EMBL" id="HFI91845.1"/>
    </source>
</evidence>
<dbReference type="NCBIfam" id="TIGR04183">
    <property type="entry name" value="Por_Secre_tail"/>
    <property type="match status" value="1"/>
</dbReference>